<dbReference type="InterPro" id="IPR039554">
    <property type="entry name" value="HigA2-like_HTH"/>
</dbReference>
<organism evidence="2 3">
    <name type="scientific">Salinibacter ruber (strain DSM 13855 / M31)</name>
    <dbReference type="NCBI Taxonomy" id="309807"/>
    <lineage>
        <taxon>Bacteria</taxon>
        <taxon>Pseudomonadati</taxon>
        <taxon>Rhodothermota</taxon>
        <taxon>Rhodothermia</taxon>
        <taxon>Rhodothermales</taxon>
        <taxon>Salinibacteraceae</taxon>
        <taxon>Salinibacter</taxon>
    </lineage>
</organism>
<dbReference type="STRING" id="309807.SRU_0658"/>
<reference evidence="2 3" key="1">
    <citation type="journal article" date="2005" name="Proc. Natl. Acad. Sci. U.S.A.">
        <title>The genome of Salinibacter ruber: convergence and gene exchange among hyperhalophilic bacteria and archaea.</title>
        <authorList>
            <person name="Mongodin E.F."/>
            <person name="Nelson K.E."/>
            <person name="Daugherty S."/>
            <person name="Deboy R.T."/>
            <person name="Wister J."/>
            <person name="Khouri H."/>
            <person name="Weidman J."/>
            <person name="Walsh D.A."/>
            <person name="Papke R.T."/>
            <person name="Sanchez Perez G."/>
            <person name="Sharma A.K."/>
            <person name="Nesbo C.L."/>
            <person name="MacLeod D."/>
            <person name="Bapteste E."/>
            <person name="Doolittle W.F."/>
            <person name="Charlebois R.L."/>
            <person name="Legault B."/>
            <person name="Rodriguez-Valera F."/>
        </authorList>
    </citation>
    <scope>NUCLEOTIDE SEQUENCE [LARGE SCALE GENOMIC DNA]</scope>
    <source>
        <strain evidence="3">DSM 13855 / CECT 5946 / M31</strain>
    </source>
</reference>
<dbReference type="InterPro" id="IPR001387">
    <property type="entry name" value="Cro/C1-type_HTH"/>
</dbReference>
<dbReference type="eggNOG" id="COG5606">
    <property type="taxonomic scope" value="Bacteria"/>
</dbReference>
<dbReference type="SUPFAM" id="SSF47413">
    <property type="entry name" value="lambda repressor-like DNA-binding domains"/>
    <property type="match status" value="1"/>
</dbReference>
<evidence type="ECO:0000313" key="2">
    <source>
        <dbReference type="EMBL" id="ABC44571.1"/>
    </source>
</evidence>
<dbReference type="GO" id="GO:0003677">
    <property type="term" value="F:DNA binding"/>
    <property type="evidence" value="ECO:0007669"/>
    <property type="project" value="InterPro"/>
</dbReference>
<dbReference type="Gene3D" id="1.10.260.40">
    <property type="entry name" value="lambda repressor-like DNA-binding domains"/>
    <property type="match status" value="1"/>
</dbReference>
<evidence type="ECO:0000259" key="1">
    <source>
        <dbReference type="PROSITE" id="PS50943"/>
    </source>
</evidence>
<dbReference type="EnsemblBacteria" id="ABC44571">
    <property type="protein sequence ID" value="ABC44571"/>
    <property type="gene ID" value="SRU_0658"/>
</dbReference>
<name>Q2S4T5_SALRD</name>
<protein>
    <submittedName>
        <fullName evidence="2">Helix-turn-helix domain protein</fullName>
    </submittedName>
</protein>
<dbReference type="HOGENOM" id="CLU_163934_2_0_10"/>
<keyword evidence="3" id="KW-1185">Reference proteome</keyword>
<dbReference type="KEGG" id="sru:SRU_0658"/>
<dbReference type="Pfam" id="PF13744">
    <property type="entry name" value="HTH_37"/>
    <property type="match status" value="1"/>
</dbReference>
<dbReference type="CDD" id="cd00093">
    <property type="entry name" value="HTH_XRE"/>
    <property type="match status" value="1"/>
</dbReference>
<evidence type="ECO:0000313" key="3">
    <source>
        <dbReference type="Proteomes" id="UP000008674"/>
    </source>
</evidence>
<feature type="domain" description="HTH cro/C1-type" evidence="1">
    <location>
        <begin position="56"/>
        <end position="111"/>
    </location>
</feature>
<accession>Q2S4T5</accession>
<proteinExistence type="predicted"/>
<dbReference type="OrthoDB" id="5401121at2"/>
<dbReference type="AlphaFoldDB" id="Q2S4T5"/>
<dbReference type="Proteomes" id="UP000008674">
    <property type="component" value="Chromosome"/>
</dbReference>
<dbReference type="InterPro" id="IPR010982">
    <property type="entry name" value="Lambda_DNA-bd_dom_sf"/>
</dbReference>
<dbReference type="EMBL" id="CP000159">
    <property type="protein sequence ID" value="ABC44571.1"/>
    <property type="molecule type" value="Genomic_DNA"/>
</dbReference>
<dbReference type="PROSITE" id="PS50943">
    <property type="entry name" value="HTH_CROC1"/>
    <property type="match status" value="1"/>
</dbReference>
<sequence>MITGPLVPGLLTFLPSPTETMNTDITESSGNVFRDLGFDGGEAESLRVRARLMAPLERFLRKQGITQAEAADGLDTTQARISALMNGKIQAFSIDALINMLDRAGLEVDVNVRPKNT</sequence>
<gene>
    <name evidence="2" type="ordered locus">SRU_0658</name>
</gene>